<feature type="transmembrane region" description="Helical" evidence="7">
    <location>
        <begin position="58"/>
        <end position="80"/>
    </location>
</feature>
<dbReference type="PANTHER" id="PTHR43220">
    <property type="match status" value="1"/>
</dbReference>
<dbReference type="InterPro" id="IPR045014">
    <property type="entry name" value="TM41A/B"/>
</dbReference>
<feature type="compositionally biased region" description="Low complexity" evidence="6">
    <location>
        <begin position="19"/>
        <end position="37"/>
    </location>
</feature>
<gene>
    <name evidence="9" type="ORF">TCAL_01573</name>
</gene>
<evidence type="ECO:0000256" key="4">
    <source>
        <dbReference type="ARBA" id="ARBA00023136"/>
    </source>
</evidence>
<evidence type="ECO:0000313" key="9">
    <source>
        <dbReference type="EMBL" id="TRY73465.1"/>
    </source>
</evidence>
<feature type="region of interest" description="Disordered" evidence="6">
    <location>
        <begin position="1"/>
        <end position="50"/>
    </location>
</feature>
<reference evidence="9 10" key="1">
    <citation type="journal article" date="2018" name="Nat. Ecol. Evol.">
        <title>Genomic signatures of mitonuclear coevolution across populations of Tigriopus californicus.</title>
        <authorList>
            <person name="Barreto F.S."/>
            <person name="Watson E.T."/>
            <person name="Lima T.G."/>
            <person name="Willett C.S."/>
            <person name="Edmands S."/>
            <person name="Li W."/>
            <person name="Burton R.S."/>
        </authorList>
    </citation>
    <scope>NUCLEOTIDE SEQUENCE [LARGE SCALE GENOMIC DNA]</scope>
    <source>
        <strain evidence="9 10">San Diego</strain>
    </source>
</reference>
<feature type="transmembrane region" description="Helical" evidence="7">
    <location>
        <begin position="152"/>
        <end position="175"/>
    </location>
</feature>
<comment type="similarity">
    <text evidence="5">Belongs to the TMEM41 family.</text>
</comment>
<evidence type="ECO:0000256" key="2">
    <source>
        <dbReference type="ARBA" id="ARBA00022692"/>
    </source>
</evidence>
<evidence type="ECO:0000256" key="1">
    <source>
        <dbReference type="ARBA" id="ARBA00004141"/>
    </source>
</evidence>
<proteinExistence type="inferred from homology"/>
<dbReference type="Proteomes" id="UP000318571">
    <property type="component" value="Chromosome 3"/>
</dbReference>
<evidence type="ECO:0000256" key="6">
    <source>
        <dbReference type="SAM" id="MobiDB-lite"/>
    </source>
</evidence>
<dbReference type="EMBL" id="VCGU01000007">
    <property type="protein sequence ID" value="TRY73465.1"/>
    <property type="molecule type" value="Genomic_DNA"/>
</dbReference>
<comment type="subcellular location">
    <subcellularLocation>
        <location evidence="1">Membrane</location>
        <topology evidence="1">Multi-pass membrane protein</topology>
    </subcellularLocation>
</comment>
<keyword evidence="4 7" id="KW-0472">Membrane</keyword>
<evidence type="ECO:0000256" key="3">
    <source>
        <dbReference type="ARBA" id="ARBA00022989"/>
    </source>
</evidence>
<feature type="transmembrane region" description="Helical" evidence="7">
    <location>
        <begin position="114"/>
        <end position="140"/>
    </location>
</feature>
<dbReference type="Pfam" id="PF09335">
    <property type="entry name" value="VTT_dom"/>
    <property type="match status" value="1"/>
</dbReference>
<dbReference type="GO" id="GO:0000045">
    <property type="term" value="P:autophagosome assembly"/>
    <property type="evidence" value="ECO:0007669"/>
    <property type="project" value="TreeGrafter"/>
</dbReference>
<evidence type="ECO:0000256" key="5">
    <source>
        <dbReference type="ARBA" id="ARBA00025797"/>
    </source>
</evidence>
<dbReference type="GO" id="GO:0005789">
    <property type="term" value="C:endoplasmic reticulum membrane"/>
    <property type="evidence" value="ECO:0007669"/>
    <property type="project" value="TreeGrafter"/>
</dbReference>
<dbReference type="STRING" id="6832.A0A553P711"/>
<evidence type="ECO:0000313" key="10">
    <source>
        <dbReference type="Proteomes" id="UP000318571"/>
    </source>
</evidence>
<name>A0A553P711_TIGCA</name>
<feature type="domain" description="VTT" evidence="8">
    <location>
        <begin position="134"/>
        <end position="223"/>
    </location>
</feature>
<keyword evidence="3 7" id="KW-1133">Transmembrane helix</keyword>
<comment type="caution">
    <text evidence="9">The sequence shown here is derived from an EMBL/GenBank/DDBJ whole genome shotgun (WGS) entry which is preliminary data.</text>
</comment>
<keyword evidence="2 7" id="KW-0812">Transmembrane</keyword>
<dbReference type="OMA" id="TMPQEIS"/>
<protein>
    <recommendedName>
        <fullName evidence="8">VTT domain-containing protein</fullName>
    </recommendedName>
</protein>
<keyword evidence="10" id="KW-1185">Reference proteome</keyword>
<organism evidence="9 10">
    <name type="scientific">Tigriopus californicus</name>
    <name type="common">Marine copepod</name>
    <dbReference type="NCBI Taxonomy" id="6832"/>
    <lineage>
        <taxon>Eukaryota</taxon>
        <taxon>Metazoa</taxon>
        <taxon>Ecdysozoa</taxon>
        <taxon>Arthropoda</taxon>
        <taxon>Crustacea</taxon>
        <taxon>Multicrustacea</taxon>
        <taxon>Hexanauplia</taxon>
        <taxon>Copepoda</taxon>
        <taxon>Harpacticoida</taxon>
        <taxon>Harpacticidae</taxon>
        <taxon>Tigriopus</taxon>
    </lineage>
</organism>
<sequence>MASSVANPLTTPGPGGSGSAALSPSASPKSTASSTAPILSNSARSPPNPPTELKTRTALLLIGLIFVVATAALALVYLSFPDLDPDEAEHVKFPKDIEDAKKLGLVLSHYKDRYFFQVLGGVLVTYLFLQTFAIPGSIFLSIVSGFLFPFPVALLVICFCSATGASFCYLLSYLVGRRLVKTYLPERAASWSEKVQHHQSNLLSYIIFLRITPFLPNWFINIVSPVIDNEVQVRLEDDEIPYDMKHSVLS</sequence>
<evidence type="ECO:0000259" key="8">
    <source>
        <dbReference type="Pfam" id="PF09335"/>
    </source>
</evidence>
<accession>A0A553P711</accession>
<dbReference type="PANTHER" id="PTHR43220:SF18">
    <property type="entry name" value="TRANSMEMBRANE PROTEIN 41B"/>
    <property type="match status" value="1"/>
</dbReference>
<dbReference type="InterPro" id="IPR032816">
    <property type="entry name" value="VTT_dom"/>
</dbReference>
<evidence type="ECO:0000256" key="7">
    <source>
        <dbReference type="SAM" id="Phobius"/>
    </source>
</evidence>
<dbReference type="AlphaFoldDB" id="A0A553P711"/>